<protein>
    <submittedName>
        <fullName evidence="3">XRE family transcriptional regulator</fullName>
    </submittedName>
</protein>
<proteinExistence type="predicted"/>
<evidence type="ECO:0000259" key="2">
    <source>
        <dbReference type="PROSITE" id="PS50943"/>
    </source>
</evidence>
<evidence type="ECO:0000313" key="3">
    <source>
        <dbReference type="EMBL" id="PPJ37470.1"/>
    </source>
</evidence>
<dbReference type="PROSITE" id="PS50943">
    <property type="entry name" value="HTH_CROC1"/>
    <property type="match status" value="1"/>
</dbReference>
<dbReference type="OrthoDB" id="4509586at2"/>
<dbReference type="AlphaFoldDB" id="A0A2S6AQI6"/>
<dbReference type="InterPro" id="IPR010982">
    <property type="entry name" value="Lambda_DNA-bd_dom_sf"/>
</dbReference>
<dbReference type="CDD" id="cd00093">
    <property type="entry name" value="HTH_XRE"/>
    <property type="match status" value="1"/>
</dbReference>
<evidence type="ECO:0000313" key="4">
    <source>
        <dbReference type="Proteomes" id="UP000239874"/>
    </source>
</evidence>
<dbReference type="InterPro" id="IPR001387">
    <property type="entry name" value="Cro/C1-type_HTH"/>
</dbReference>
<accession>A0A2S6AQI6</accession>
<dbReference type="SMART" id="SM00530">
    <property type="entry name" value="HTH_XRE"/>
    <property type="match status" value="1"/>
</dbReference>
<feature type="domain" description="HTH cro/C1-type" evidence="2">
    <location>
        <begin position="100"/>
        <end position="133"/>
    </location>
</feature>
<reference evidence="3 4" key="1">
    <citation type="submission" date="2018-02" db="EMBL/GenBank/DDBJ databases">
        <title>8 Nocardia nova and 1 Nocardia cyriacigeorgica strain used for evolution to TMP-SMX.</title>
        <authorList>
            <person name="Mehta H."/>
            <person name="Weng J."/>
            <person name="Shamoo Y."/>
        </authorList>
    </citation>
    <scope>NUCLEOTIDE SEQUENCE [LARGE SCALE GENOMIC DNA]</scope>
    <source>
        <strain evidence="3 4">MDA3139</strain>
    </source>
</reference>
<sequence length="444" mass="48911">MRWQCSVFHARHTPSSMPRVRNCPRQSHWLRVRWNPSSIATLLDRRLDGMLTRPDAELTGSTSRTSPPIIDTGPLMGPPPDIPTRSQGSRLHGAVSGFLLKLLREATGLTQTEFAELLGVDQTTVYGWESGRRPLAHLRAGDLTRLRMLLTRHGAPPHALALIGDALEADLIIGDTVSTHPAEIGAESHPLAVSVHQRTLANLITWPLTGRPPTQLADLADHRGHGPRPSSPVISAADRRLFFDHLLDVADRCRWPDDALLRRQAIYLLGFDDRAESADWLTGELRRAQQSTGDNDTPGSLRLRSSAIALAATGDRDPLRAYLTRLDDAQAQANLTYYAYWVGELAGGVLDDHAMIRADPAGWSGQRLLRHLLDRLQPSTDQADLYVHTLADLIASHPHLLTADPALREATRAAVDRMNADPDLMAQARQDLANVAYAVRLSSR</sequence>
<feature type="region of interest" description="Disordered" evidence="1">
    <location>
        <begin position="54"/>
        <end position="75"/>
    </location>
</feature>
<name>A0A2S6AQI6_9NOCA</name>
<dbReference type="Gene3D" id="1.10.260.40">
    <property type="entry name" value="lambda repressor-like DNA-binding domains"/>
    <property type="match status" value="1"/>
</dbReference>
<dbReference type="EMBL" id="PSZC01000009">
    <property type="protein sequence ID" value="PPJ37470.1"/>
    <property type="molecule type" value="Genomic_DNA"/>
</dbReference>
<dbReference type="Proteomes" id="UP000239874">
    <property type="component" value="Unassembled WGS sequence"/>
</dbReference>
<dbReference type="GO" id="GO:0003677">
    <property type="term" value="F:DNA binding"/>
    <property type="evidence" value="ECO:0007669"/>
    <property type="project" value="InterPro"/>
</dbReference>
<evidence type="ECO:0000256" key="1">
    <source>
        <dbReference type="SAM" id="MobiDB-lite"/>
    </source>
</evidence>
<comment type="caution">
    <text evidence="3">The sequence shown here is derived from an EMBL/GenBank/DDBJ whole genome shotgun (WGS) entry which is preliminary data.</text>
</comment>
<organism evidence="3 4">
    <name type="scientific">Nocardia nova</name>
    <dbReference type="NCBI Taxonomy" id="37330"/>
    <lineage>
        <taxon>Bacteria</taxon>
        <taxon>Bacillati</taxon>
        <taxon>Actinomycetota</taxon>
        <taxon>Actinomycetes</taxon>
        <taxon>Mycobacteriales</taxon>
        <taxon>Nocardiaceae</taxon>
        <taxon>Nocardia</taxon>
    </lineage>
</organism>
<dbReference type="Pfam" id="PF13560">
    <property type="entry name" value="HTH_31"/>
    <property type="match status" value="1"/>
</dbReference>
<dbReference type="SUPFAM" id="SSF47413">
    <property type="entry name" value="lambda repressor-like DNA-binding domains"/>
    <property type="match status" value="1"/>
</dbReference>
<gene>
    <name evidence="3" type="ORF">C5E45_15240</name>
</gene>